<accession>A0A183EGY7</accession>
<reference evidence="3" key="1">
    <citation type="submission" date="2016-06" db="UniProtKB">
        <authorList>
            <consortium name="WormBaseParasite"/>
        </authorList>
    </citation>
    <scope>IDENTIFICATION</scope>
</reference>
<dbReference type="Proteomes" id="UP000271098">
    <property type="component" value="Unassembled WGS sequence"/>
</dbReference>
<name>A0A183EGY7_9BILA</name>
<dbReference type="WBParaSite" id="GPUH_0002025301-mRNA-1">
    <property type="protein sequence ID" value="GPUH_0002025301-mRNA-1"/>
    <property type="gene ID" value="GPUH_0002025301"/>
</dbReference>
<dbReference type="EMBL" id="UYRT01090012">
    <property type="protein sequence ID" value="VDN35576.1"/>
    <property type="molecule type" value="Genomic_DNA"/>
</dbReference>
<reference evidence="1 2" key="2">
    <citation type="submission" date="2018-11" db="EMBL/GenBank/DDBJ databases">
        <authorList>
            <consortium name="Pathogen Informatics"/>
        </authorList>
    </citation>
    <scope>NUCLEOTIDE SEQUENCE [LARGE SCALE GENOMIC DNA]</scope>
</reference>
<organism evidence="3">
    <name type="scientific">Gongylonema pulchrum</name>
    <dbReference type="NCBI Taxonomy" id="637853"/>
    <lineage>
        <taxon>Eukaryota</taxon>
        <taxon>Metazoa</taxon>
        <taxon>Ecdysozoa</taxon>
        <taxon>Nematoda</taxon>
        <taxon>Chromadorea</taxon>
        <taxon>Rhabditida</taxon>
        <taxon>Spirurina</taxon>
        <taxon>Spiruromorpha</taxon>
        <taxon>Spiruroidea</taxon>
        <taxon>Gongylonematidae</taxon>
        <taxon>Gongylonema</taxon>
    </lineage>
</organism>
<dbReference type="OrthoDB" id="5771769at2759"/>
<sequence>MNNQCSEDDCAIQIRSSEERLVEHLLAIEKLCMRLRQCVLPEISGLKEAVFEPSLVNEVNNLKIDVSSLFFFFFFHSFLPSYNFKLVQVNKFLK</sequence>
<proteinExistence type="predicted"/>
<gene>
    <name evidence="1" type="ORF">GPUH_LOCUS20228</name>
</gene>
<dbReference type="AlphaFoldDB" id="A0A183EGY7"/>
<evidence type="ECO:0000313" key="2">
    <source>
        <dbReference type="Proteomes" id="UP000271098"/>
    </source>
</evidence>
<protein>
    <submittedName>
        <fullName evidence="1 3">Uncharacterized protein</fullName>
    </submittedName>
</protein>
<evidence type="ECO:0000313" key="3">
    <source>
        <dbReference type="WBParaSite" id="GPUH_0002025301-mRNA-1"/>
    </source>
</evidence>
<keyword evidence="2" id="KW-1185">Reference proteome</keyword>
<evidence type="ECO:0000313" key="1">
    <source>
        <dbReference type="EMBL" id="VDN35576.1"/>
    </source>
</evidence>